<dbReference type="GO" id="GO:0008176">
    <property type="term" value="F:tRNA (guanine(46)-N7)-methyltransferase activity"/>
    <property type="evidence" value="ECO:0007669"/>
    <property type="project" value="UniProtKB-EC"/>
</dbReference>
<feature type="compositionally biased region" description="Basic residues" evidence="7">
    <location>
        <begin position="745"/>
        <end position="758"/>
    </location>
</feature>
<dbReference type="OMA" id="DRFWENG"/>
<keyword evidence="9" id="KW-1185">Reference proteome</keyword>
<comment type="catalytic activity">
    <reaction evidence="1">
        <text>guanosine(46) in tRNA + S-adenosyl-L-methionine = N(7)-methylguanosine(46) in tRNA + S-adenosyl-L-homocysteine</text>
        <dbReference type="Rhea" id="RHEA:42708"/>
        <dbReference type="Rhea" id="RHEA-COMP:10188"/>
        <dbReference type="Rhea" id="RHEA-COMP:10189"/>
        <dbReference type="ChEBI" id="CHEBI:57856"/>
        <dbReference type="ChEBI" id="CHEBI:59789"/>
        <dbReference type="ChEBI" id="CHEBI:74269"/>
        <dbReference type="ChEBI" id="CHEBI:74480"/>
        <dbReference type="EC" id="2.1.1.33"/>
    </reaction>
</comment>
<keyword evidence="6" id="KW-0819">tRNA processing</keyword>
<gene>
    <name evidence="8" type="ORF">THAOC_01497</name>
</gene>
<dbReference type="InterPro" id="IPR002885">
    <property type="entry name" value="PPR_rpt"/>
</dbReference>
<keyword evidence="4" id="KW-0808">Transferase</keyword>
<evidence type="ECO:0000313" key="9">
    <source>
        <dbReference type="Proteomes" id="UP000266841"/>
    </source>
</evidence>
<dbReference type="Pfam" id="PF02390">
    <property type="entry name" value="Methyltransf_4"/>
    <property type="match status" value="1"/>
</dbReference>
<dbReference type="PANTHER" id="PTHR23417:SF14">
    <property type="entry name" value="PENTACOTRIPEPTIDE-REPEAT REGION OF PRORP DOMAIN-CONTAINING PROTEIN"/>
    <property type="match status" value="1"/>
</dbReference>
<protein>
    <recommendedName>
        <fullName evidence="2">tRNA (guanine(46)-N(7))-methyltransferase</fullName>
        <ecNumber evidence="2">2.1.1.33</ecNumber>
    </recommendedName>
</protein>
<proteinExistence type="predicted"/>
<keyword evidence="3" id="KW-0489">Methyltransferase</keyword>
<reference evidence="8 9" key="1">
    <citation type="journal article" date="2012" name="Genome Biol.">
        <title>Genome and low-iron response of an oceanic diatom adapted to chronic iron limitation.</title>
        <authorList>
            <person name="Lommer M."/>
            <person name="Specht M."/>
            <person name="Roy A.S."/>
            <person name="Kraemer L."/>
            <person name="Andreson R."/>
            <person name="Gutowska M.A."/>
            <person name="Wolf J."/>
            <person name="Bergner S.V."/>
            <person name="Schilhabel M.B."/>
            <person name="Klostermeier U.C."/>
            <person name="Beiko R.G."/>
            <person name="Rosenstiel P."/>
            <person name="Hippler M."/>
            <person name="Laroche J."/>
        </authorList>
    </citation>
    <scope>NUCLEOTIDE SEQUENCE [LARGE SCALE GENOMIC DNA]</scope>
    <source>
        <strain evidence="8 9">CCMP1005</strain>
    </source>
</reference>
<dbReference type="InterPro" id="IPR011990">
    <property type="entry name" value="TPR-like_helical_dom_sf"/>
</dbReference>
<comment type="caution">
    <text evidence="8">The sequence shown here is derived from an EMBL/GenBank/DDBJ whole genome shotgun (WGS) entry which is preliminary data.</text>
</comment>
<dbReference type="InterPro" id="IPR029063">
    <property type="entry name" value="SAM-dependent_MTases_sf"/>
</dbReference>
<dbReference type="GO" id="GO:0043527">
    <property type="term" value="C:tRNA methyltransferase complex"/>
    <property type="evidence" value="ECO:0007669"/>
    <property type="project" value="TreeGrafter"/>
</dbReference>
<dbReference type="eggNOG" id="ENOG502SB96">
    <property type="taxonomic scope" value="Eukaryota"/>
</dbReference>
<feature type="compositionally biased region" description="Basic and acidic residues" evidence="7">
    <location>
        <begin position="294"/>
        <end position="307"/>
    </location>
</feature>
<evidence type="ECO:0000313" key="8">
    <source>
        <dbReference type="EMBL" id="EJK76724.1"/>
    </source>
</evidence>
<feature type="region of interest" description="Disordered" evidence="7">
    <location>
        <begin position="718"/>
        <end position="758"/>
    </location>
</feature>
<sequence>MATNKSFRGRGMEDQKSEKERGHTKHQEKLDLSEKLRQLSSQKRRKECLDLYASPINDAIRDGFHGSIVVDCCARCGDIIEAENTVIDMMHANKHNKQTQQRDGHFFWTDEPLSYYKKVPIQAWTALLKGYAHKGEMGKADSLFGYLCSTTPAKSSLGKKRKQNNDPNVRTLNTVLRGCMWTATSRDDGRSNGVTKLIGGIMTASRAWEMAAKRKIALDTSSYEYYVTILAQSLRIETAERMIGQMKIEFEPNVLSESLAVCWVAIARAHLFLGRVGDAARCAQNAQMYFGRKLPTEESTRKHEEGRKKHATTGGKQSKNGTSRREHSNHLFRSHRQSELRMEASCIENICSSKCATLDTEFVARSMVTRLLYFCGGGTTSLDAMNADDGSEECNDFSYSFDSVWNSFGLKETLQRLIENRNETPSELRFIFPTGEKKKNNRKMHDLGLPSILDDTTCAKLQHHFAGGCLFDRTGCVDFDRIFSTGDRDKKCHGGAPLYLELGSGSGDWACLQAQLNPSGQYVTVELRADRVFQTFAKGMLRDMPLTNLCCVGSECGSFLRQRIRTGTVDAIFVNHPEPPTQTHGVNEADQSDEPAHMLNNKMVISSAKCLKPDGRGRLIIVTDNLLYAQHICRSVSKLLSQVDLVGVAPREVHDLKRIESFGHGSLNLYEGNPSISVDHYVVKGGPSNGTSYFDRLWRTGAGKHADMKRRYIIALRTKGGKSREAGGSNGTPKKRKKRSEEKQRRRNERRLKRKLES</sequence>
<keyword evidence="5" id="KW-0949">S-adenosyl-L-methionine</keyword>
<organism evidence="8 9">
    <name type="scientific">Thalassiosira oceanica</name>
    <name type="common">Marine diatom</name>
    <dbReference type="NCBI Taxonomy" id="159749"/>
    <lineage>
        <taxon>Eukaryota</taxon>
        <taxon>Sar</taxon>
        <taxon>Stramenopiles</taxon>
        <taxon>Ochrophyta</taxon>
        <taxon>Bacillariophyta</taxon>
        <taxon>Coscinodiscophyceae</taxon>
        <taxon>Thalassiosirophycidae</taxon>
        <taxon>Thalassiosirales</taxon>
        <taxon>Thalassiosiraceae</taxon>
        <taxon>Thalassiosira</taxon>
    </lineage>
</organism>
<dbReference type="Gene3D" id="1.25.40.10">
    <property type="entry name" value="Tetratricopeptide repeat domain"/>
    <property type="match status" value="1"/>
</dbReference>
<dbReference type="Proteomes" id="UP000266841">
    <property type="component" value="Unassembled WGS sequence"/>
</dbReference>
<evidence type="ECO:0000256" key="6">
    <source>
        <dbReference type="ARBA" id="ARBA00022694"/>
    </source>
</evidence>
<dbReference type="EC" id="2.1.1.33" evidence="2"/>
<feature type="region of interest" description="Disordered" evidence="7">
    <location>
        <begin position="293"/>
        <end position="336"/>
    </location>
</feature>
<dbReference type="SUPFAM" id="SSF53335">
    <property type="entry name" value="S-adenosyl-L-methionine-dependent methyltransferases"/>
    <property type="match status" value="1"/>
</dbReference>
<dbReference type="PROSITE" id="PS51625">
    <property type="entry name" value="SAM_MT_TRMB"/>
    <property type="match status" value="1"/>
</dbReference>
<dbReference type="Gene3D" id="3.40.50.150">
    <property type="entry name" value="Vaccinia Virus protein VP39"/>
    <property type="match status" value="1"/>
</dbReference>
<name>K0TIA5_THAOC</name>
<evidence type="ECO:0000256" key="7">
    <source>
        <dbReference type="SAM" id="MobiDB-lite"/>
    </source>
</evidence>
<feature type="compositionally biased region" description="Basic and acidic residues" evidence="7">
    <location>
        <begin position="10"/>
        <end position="36"/>
    </location>
</feature>
<dbReference type="PANTHER" id="PTHR23417">
    <property type="entry name" value="3-DEOXY-D-MANNO-OCTULOSONIC-ACID TRANSFERASE/TRNA GUANINE-N 7 - -METHYLTRANSFERASE"/>
    <property type="match status" value="1"/>
</dbReference>
<accession>K0TIA5</accession>
<feature type="region of interest" description="Disordered" evidence="7">
    <location>
        <begin position="1"/>
        <end position="36"/>
    </location>
</feature>
<evidence type="ECO:0000256" key="1">
    <source>
        <dbReference type="ARBA" id="ARBA00000142"/>
    </source>
</evidence>
<dbReference type="EMBL" id="AGNL01001774">
    <property type="protein sequence ID" value="EJK76724.1"/>
    <property type="molecule type" value="Genomic_DNA"/>
</dbReference>
<dbReference type="OrthoDB" id="42736at2759"/>
<dbReference type="AlphaFoldDB" id="K0TIA5"/>
<evidence type="ECO:0000256" key="5">
    <source>
        <dbReference type="ARBA" id="ARBA00022691"/>
    </source>
</evidence>
<dbReference type="Pfam" id="PF01535">
    <property type="entry name" value="PPR"/>
    <property type="match status" value="1"/>
</dbReference>
<evidence type="ECO:0000256" key="3">
    <source>
        <dbReference type="ARBA" id="ARBA00022603"/>
    </source>
</evidence>
<evidence type="ECO:0000256" key="4">
    <source>
        <dbReference type="ARBA" id="ARBA00022679"/>
    </source>
</evidence>
<dbReference type="InterPro" id="IPR003358">
    <property type="entry name" value="tRNA_(Gua-N-7)_MeTrfase_Trmb"/>
</dbReference>
<evidence type="ECO:0000256" key="2">
    <source>
        <dbReference type="ARBA" id="ARBA00011977"/>
    </source>
</evidence>